<proteinExistence type="predicted"/>
<reference evidence="1" key="1">
    <citation type="submission" date="2022-08" db="EMBL/GenBank/DDBJ databases">
        <authorList>
            <consortium name="DOE Joint Genome Institute"/>
            <person name="Min B."/>
            <person name="Riley R."/>
            <person name="Sierra-Patev S."/>
            <person name="Naranjo-Ortiz M."/>
            <person name="Looney B."/>
            <person name="Konkel Z."/>
            <person name="Slot J.C."/>
            <person name="Sakamoto Y."/>
            <person name="Steenwyk J.L."/>
            <person name="Rokas A."/>
            <person name="Carro J."/>
            <person name="Camarero S."/>
            <person name="Ferreira P."/>
            <person name="Molpeceres G."/>
            <person name="Ruiz-Duenas F.J."/>
            <person name="Serrano A."/>
            <person name="Henrissat B."/>
            <person name="Drula E."/>
            <person name="Hughes K.W."/>
            <person name="Mata J.L."/>
            <person name="Ishikawa N.K."/>
            <person name="Vargas-Isla R."/>
            <person name="Ushijima S."/>
            <person name="Smith C.A."/>
            <person name="Ahrendt S."/>
            <person name="Andreopoulos W."/>
            <person name="He G."/>
            <person name="Labutti K."/>
            <person name="Lipzen A."/>
            <person name="Ng V."/>
            <person name="Sandor L."/>
            <person name="Barry K."/>
            <person name="Martinez A.T."/>
            <person name="Xiao Y."/>
            <person name="Gibbons J.G."/>
            <person name="Terashima K."/>
            <person name="Hibbett D.S."/>
            <person name="Grigoriev I.V."/>
        </authorList>
    </citation>
    <scope>NUCLEOTIDE SEQUENCE</scope>
    <source>
        <strain evidence="1">TFB9207</strain>
    </source>
</reference>
<dbReference type="EMBL" id="MU807939">
    <property type="protein sequence ID" value="KAJ3830999.1"/>
    <property type="molecule type" value="Genomic_DNA"/>
</dbReference>
<gene>
    <name evidence="1" type="ORF">F5878DRAFT_648036</name>
</gene>
<keyword evidence="2" id="KW-1185">Reference proteome</keyword>
<dbReference type="AlphaFoldDB" id="A0AA38U243"/>
<feature type="non-terminal residue" evidence="1">
    <location>
        <position position="1"/>
    </location>
</feature>
<organism evidence="1 2">
    <name type="scientific">Lentinula raphanica</name>
    <dbReference type="NCBI Taxonomy" id="153919"/>
    <lineage>
        <taxon>Eukaryota</taxon>
        <taxon>Fungi</taxon>
        <taxon>Dikarya</taxon>
        <taxon>Basidiomycota</taxon>
        <taxon>Agaricomycotina</taxon>
        <taxon>Agaricomycetes</taxon>
        <taxon>Agaricomycetidae</taxon>
        <taxon>Agaricales</taxon>
        <taxon>Marasmiineae</taxon>
        <taxon>Omphalotaceae</taxon>
        <taxon>Lentinula</taxon>
    </lineage>
</organism>
<evidence type="ECO:0000313" key="2">
    <source>
        <dbReference type="Proteomes" id="UP001163846"/>
    </source>
</evidence>
<protein>
    <submittedName>
        <fullName evidence="1">Uncharacterized protein</fullName>
    </submittedName>
</protein>
<name>A0AA38U243_9AGAR</name>
<sequence length="206" mass="24376">ELKPQRYPPAQTKTHATMILHLRLVKISRGYFGHWESVQLQMFKIQRNGKRKEGDAISWFQSEANMYRWLEEFESKHCKFHRYIRTCRRLLEIWTMVADETNNIEEAAEIEVHKQALQARALRQAAIFNDLETLALNSFGEVAHPDFFDMSSDLVPRIEIFHREQLKWMGDLDIIRSDLVRVKLLAYINDTHSSLGIWPSSSWNIF</sequence>
<dbReference type="Proteomes" id="UP001163846">
    <property type="component" value="Unassembled WGS sequence"/>
</dbReference>
<accession>A0AA38U243</accession>
<evidence type="ECO:0000313" key="1">
    <source>
        <dbReference type="EMBL" id="KAJ3830999.1"/>
    </source>
</evidence>
<comment type="caution">
    <text evidence="1">The sequence shown here is derived from an EMBL/GenBank/DDBJ whole genome shotgun (WGS) entry which is preliminary data.</text>
</comment>